<gene>
    <name evidence="2" type="ORF">MNBD_GAMMA06-106</name>
</gene>
<reference evidence="2" key="1">
    <citation type="submission" date="2018-06" db="EMBL/GenBank/DDBJ databases">
        <authorList>
            <person name="Zhirakovskaya E."/>
        </authorList>
    </citation>
    <scope>NUCLEOTIDE SEQUENCE</scope>
</reference>
<sequence>MTANTKQLSIEEKYGEIFPSHDDSIKPRSNSEDDGWFVQPNIYKEVRSVSTSPSAMPQDNHRS</sequence>
<dbReference type="AlphaFoldDB" id="A0A3B0X3Q8"/>
<proteinExistence type="predicted"/>
<feature type="compositionally biased region" description="Basic and acidic residues" evidence="1">
    <location>
        <begin position="9"/>
        <end position="31"/>
    </location>
</feature>
<name>A0A3B0X3Q8_9ZZZZ</name>
<evidence type="ECO:0000313" key="2">
    <source>
        <dbReference type="EMBL" id="VAW50564.1"/>
    </source>
</evidence>
<organism evidence="2">
    <name type="scientific">hydrothermal vent metagenome</name>
    <dbReference type="NCBI Taxonomy" id="652676"/>
    <lineage>
        <taxon>unclassified sequences</taxon>
        <taxon>metagenomes</taxon>
        <taxon>ecological metagenomes</taxon>
    </lineage>
</organism>
<protein>
    <submittedName>
        <fullName evidence="2">Uncharacterized protein</fullName>
    </submittedName>
</protein>
<dbReference type="EMBL" id="UOFD01000016">
    <property type="protein sequence ID" value="VAW50564.1"/>
    <property type="molecule type" value="Genomic_DNA"/>
</dbReference>
<evidence type="ECO:0000256" key="1">
    <source>
        <dbReference type="SAM" id="MobiDB-lite"/>
    </source>
</evidence>
<accession>A0A3B0X3Q8</accession>
<feature type="region of interest" description="Disordered" evidence="1">
    <location>
        <begin position="1"/>
        <end position="37"/>
    </location>
</feature>